<dbReference type="Gene3D" id="2.60.120.560">
    <property type="entry name" value="Exo-inulinase, domain 1"/>
    <property type="match status" value="1"/>
</dbReference>
<dbReference type="InterPro" id="IPR011330">
    <property type="entry name" value="Glyco_hydro/deAcase_b/a-brl"/>
</dbReference>
<keyword evidence="2" id="KW-0732">Signal</keyword>
<accession>D6XB37</accession>
<dbReference type="eggNOG" id="COG0726">
    <property type="taxonomic scope" value="Bacteria"/>
</dbReference>
<keyword evidence="6" id="KW-1185">Reference proteome</keyword>
<dbReference type="PANTHER" id="PTHR34216">
    <property type="match status" value="1"/>
</dbReference>
<name>D6XB37_STRX2</name>
<evidence type="ECO:0000256" key="2">
    <source>
        <dbReference type="ARBA" id="ARBA00022729"/>
    </source>
</evidence>
<dbReference type="GO" id="GO:0005975">
    <property type="term" value="P:carbohydrate metabolic process"/>
    <property type="evidence" value="ECO:0007669"/>
    <property type="project" value="InterPro"/>
</dbReference>
<reference evidence="5" key="1">
    <citation type="submission" date="2009-10" db="EMBL/GenBank/DDBJ databases">
        <title>The genome sequence of Streptomyces sviceus strain ATCC 29083.</title>
        <authorList>
            <consortium name="The Broad Institute Genome Sequencing Platform"/>
            <consortium name="Broad Institute Microbial Sequencing Center"/>
            <person name="Fischbach M."/>
            <person name="Godfrey P."/>
            <person name="Ward D."/>
            <person name="Young S."/>
            <person name="Zeng Q."/>
            <person name="Koehrsen M."/>
            <person name="Alvarado L."/>
            <person name="Berlin A.M."/>
            <person name="Bochicchio J."/>
            <person name="Borenstein D."/>
            <person name="Chapman S.B."/>
            <person name="Chen Z."/>
            <person name="Engels R."/>
            <person name="Freedman E."/>
            <person name="Gellesch M."/>
            <person name="Goldberg J."/>
            <person name="Griggs A."/>
            <person name="Gujja S."/>
            <person name="Heilman E.R."/>
            <person name="Heiman D.I."/>
            <person name="Hepburn T.A."/>
            <person name="Howarth C."/>
            <person name="Jen D."/>
            <person name="Larson L."/>
            <person name="Lewis B."/>
            <person name="Mehta T."/>
            <person name="Park D."/>
            <person name="Pearson M."/>
            <person name="Richards J."/>
            <person name="Roberts A."/>
            <person name="Saif S."/>
            <person name="Shea T.D."/>
            <person name="Shenoy N."/>
            <person name="Sisk P."/>
            <person name="Stolte C."/>
            <person name="Sykes S.N."/>
            <person name="Thomson T."/>
            <person name="Walk T."/>
            <person name="White J."/>
            <person name="Yandava C."/>
            <person name="Straight P."/>
            <person name="Clardy J."/>
            <person name="Hung D."/>
            <person name="Kolter R."/>
            <person name="Mekalanos J."/>
            <person name="Walker S."/>
            <person name="Walsh C.T."/>
            <person name="Wieland-Brown L.C."/>
            <person name="Haas B."/>
            <person name="Nusbaum C."/>
            <person name="Birren B."/>
        </authorList>
    </citation>
    <scope>NUCLEOTIDE SEQUENCE [LARGE SCALE GENOMIC DNA]</scope>
    <source>
        <strain evidence="5">ATCC 29083</strain>
    </source>
</reference>
<comment type="subcellular location">
    <subcellularLocation>
        <location evidence="1">Secreted</location>
    </subcellularLocation>
</comment>
<gene>
    <name evidence="5" type="ORF">SSEG_11242</name>
</gene>
<dbReference type="PANTHER" id="PTHR34216:SF3">
    <property type="entry name" value="POLY-BETA-1,6-N-ACETYL-D-GLUCOSAMINE N-DEACETYLASE"/>
    <property type="match status" value="1"/>
</dbReference>
<dbReference type="InterPro" id="IPR051398">
    <property type="entry name" value="Polysacch_Deacetylase"/>
</dbReference>
<dbReference type="Proteomes" id="UP000002785">
    <property type="component" value="Chromosome"/>
</dbReference>
<dbReference type="InterPro" id="IPR002509">
    <property type="entry name" value="NODB_dom"/>
</dbReference>
<evidence type="ECO:0000259" key="4">
    <source>
        <dbReference type="Pfam" id="PF01522"/>
    </source>
</evidence>
<proteinExistence type="predicted"/>
<feature type="region of interest" description="Disordered" evidence="3">
    <location>
        <begin position="500"/>
        <end position="538"/>
    </location>
</feature>
<evidence type="ECO:0000313" key="5">
    <source>
        <dbReference type="EMBL" id="EFH28986.1"/>
    </source>
</evidence>
<evidence type="ECO:0000256" key="1">
    <source>
        <dbReference type="ARBA" id="ARBA00004613"/>
    </source>
</evidence>
<dbReference type="GO" id="GO:0016810">
    <property type="term" value="F:hydrolase activity, acting on carbon-nitrogen (but not peptide) bonds"/>
    <property type="evidence" value="ECO:0007669"/>
    <property type="project" value="InterPro"/>
</dbReference>
<dbReference type="AlphaFoldDB" id="D6XB37"/>
<feature type="domain" description="NodB homology" evidence="4">
    <location>
        <begin position="136"/>
        <end position="276"/>
    </location>
</feature>
<dbReference type="HOGENOM" id="CLU_024050_0_0_11"/>
<protein>
    <submittedName>
        <fullName evidence="5">Polysaccharide deacetylase</fullName>
    </submittedName>
</protein>
<organism evidence="5 6">
    <name type="scientific">Streptomyces sviceus (strain ATCC 29083 / DSM 924 / JCM 4929 / NBRC 13980 / NCIMB 11184 / NRRL 5439 / UC 5370)</name>
    <dbReference type="NCBI Taxonomy" id="463191"/>
    <lineage>
        <taxon>Bacteria</taxon>
        <taxon>Bacillati</taxon>
        <taxon>Actinomycetota</taxon>
        <taxon>Actinomycetes</taxon>
        <taxon>Kitasatosporales</taxon>
        <taxon>Streptomycetaceae</taxon>
        <taxon>Streptomyces</taxon>
    </lineage>
</organism>
<dbReference type="SUPFAM" id="SSF88713">
    <property type="entry name" value="Glycoside hydrolase/deacetylase"/>
    <property type="match status" value="1"/>
</dbReference>
<dbReference type="EMBL" id="CM000951">
    <property type="protein sequence ID" value="EFH28986.1"/>
    <property type="molecule type" value="Genomic_DNA"/>
</dbReference>
<dbReference type="GO" id="GO:0005576">
    <property type="term" value="C:extracellular region"/>
    <property type="evidence" value="ECO:0007669"/>
    <property type="project" value="UniProtKB-SubCell"/>
</dbReference>
<dbReference type="Pfam" id="PF01522">
    <property type="entry name" value="Polysacc_deac_1"/>
    <property type="match status" value="1"/>
</dbReference>
<dbReference type="Gene3D" id="3.20.20.370">
    <property type="entry name" value="Glycoside hydrolase/deacetylase"/>
    <property type="match status" value="1"/>
</dbReference>
<evidence type="ECO:0000313" key="6">
    <source>
        <dbReference type="Proteomes" id="UP000002785"/>
    </source>
</evidence>
<sequence>MAAVDRPVTGRRSRLTARLRRGTLRGALAALTALVLTVPFVVAWRVYVDQRNVTRQVSVPAAHVDAATAARWKAVGAGLPERAAPVILTYHDLKPHSGSRYIVDPAVFERQLSALRAAGYRTLTTDEFVAYLLGGPVPPRSVMLTFDDGTHGLWTYGDRILARHRMNAVSFLITGRVGRHRPYYLSWQEIARMARSGRWDFEDHTHDLHSRTRIGPHGELGSLLAHRRYLASTGRLESTDHYQRRVRADFTSSLADFERHGLPRPSLFAYPFSESADPQQTSYVRDLIERTFAAALTDKTFAPEPAARRSAVHQEYQRLEVFADTTPDALLAQVAARTPVPPTGDPLRFPERWTGISWKPLGSTDVLTGKGSVSDHYVYGAYAPYGAADWDHYSVTAGLTALPARGGSATVFARVGGDATVGVRVSHGTAQVVGGRTRNRVLAEHALTPGPSHEVRLTVDGARTEAVVDGRHRFTVPNSSGVRGTGGIALALSQGETGPSWPAFSHVETAPLPGSPAVAGPFDGPAGWTDGDGRRARA</sequence>
<feature type="non-terminal residue" evidence="5">
    <location>
        <position position="538"/>
    </location>
</feature>
<evidence type="ECO:0000256" key="3">
    <source>
        <dbReference type="SAM" id="MobiDB-lite"/>
    </source>
</evidence>